<keyword evidence="2" id="KW-1185">Reference proteome</keyword>
<evidence type="ECO:0000313" key="2">
    <source>
        <dbReference type="Proteomes" id="UP001194468"/>
    </source>
</evidence>
<dbReference type="Gene3D" id="2.80.10.50">
    <property type="match status" value="1"/>
</dbReference>
<dbReference type="AlphaFoldDB" id="A0AAD4BC08"/>
<reference evidence="1" key="2">
    <citation type="journal article" date="2020" name="Nat. Commun.">
        <title>Large-scale genome sequencing of mycorrhizal fungi provides insights into the early evolution of symbiotic traits.</title>
        <authorList>
            <person name="Miyauchi S."/>
            <person name="Kiss E."/>
            <person name="Kuo A."/>
            <person name="Drula E."/>
            <person name="Kohler A."/>
            <person name="Sanchez-Garcia M."/>
            <person name="Morin E."/>
            <person name="Andreopoulos B."/>
            <person name="Barry K.W."/>
            <person name="Bonito G."/>
            <person name="Buee M."/>
            <person name="Carver A."/>
            <person name="Chen C."/>
            <person name="Cichocki N."/>
            <person name="Clum A."/>
            <person name="Culley D."/>
            <person name="Crous P.W."/>
            <person name="Fauchery L."/>
            <person name="Girlanda M."/>
            <person name="Hayes R.D."/>
            <person name="Keri Z."/>
            <person name="LaButti K."/>
            <person name="Lipzen A."/>
            <person name="Lombard V."/>
            <person name="Magnuson J."/>
            <person name="Maillard F."/>
            <person name="Murat C."/>
            <person name="Nolan M."/>
            <person name="Ohm R.A."/>
            <person name="Pangilinan J."/>
            <person name="Pereira M.F."/>
            <person name="Perotto S."/>
            <person name="Peter M."/>
            <person name="Pfister S."/>
            <person name="Riley R."/>
            <person name="Sitrit Y."/>
            <person name="Stielow J.B."/>
            <person name="Szollosi G."/>
            <person name="Zifcakova L."/>
            <person name="Stursova M."/>
            <person name="Spatafora J.W."/>
            <person name="Tedersoo L."/>
            <person name="Vaario L.M."/>
            <person name="Yamada A."/>
            <person name="Yan M."/>
            <person name="Wang P."/>
            <person name="Xu J."/>
            <person name="Bruns T."/>
            <person name="Baldrian P."/>
            <person name="Vilgalys R."/>
            <person name="Dunand C."/>
            <person name="Henrissat B."/>
            <person name="Grigoriev I.V."/>
            <person name="Hibbett D."/>
            <person name="Nagy L.G."/>
            <person name="Martin F.M."/>
        </authorList>
    </citation>
    <scope>NUCLEOTIDE SEQUENCE</scope>
    <source>
        <strain evidence="1">BED1</strain>
    </source>
</reference>
<sequence>MAPFVPDGVYKIRNVEFSRSVAGMIGRTMMGPILGFTDSQGPNGLWRIKNVGGGGNEIIIESMFPPGTFASADQFPGGRLIASPNLTVWTVVKQDRGYYLQSPNAEFVWQLTRDGNGAPIVLVPFTGEYNTQWTFDRV</sequence>
<evidence type="ECO:0000313" key="1">
    <source>
        <dbReference type="EMBL" id="KAF8416536.1"/>
    </source>
</evidence>
<dbReference type="EMBL" id="WHUW01000254">
    <property type="protein sequence ID" value="KAF8416536.1"/>
    <property type="molecule type" value="Genomic_DNA"/>
</dbReference>
<dbReference type="InterPro" id="IPR035992">
    <property type="entry name" value="Ricin_B-like_lectins"/>
</dbReference>
<proteinExistence type="predicted"/>
<name>A0AAD4BC08_BOLED</name>
<reference evidence="1" key="1">
    <citation type="submission" date="2019-10" db="EMBL/GenBank/DDBJ databases">
        <authorList>
            <consortium name="DOE Joint Genome Institute"/>
            <person name="Kuo A."/>
            <person name="Miyauchi S."/>
            <person name="Kiss E."/>
            <person name="Drula E."/>
            <person name="Kohler A."/>
            <person name="Sanchez-Garcia M."/>
            <person name="Andreopoulos B."/>
            <person name="Barry K.W."/>
            <person name="Bonito G."/>
            <person name="Buee M."/>
            <person name="Carver A."/>
            <person name="Chen C."/>
            <person name="Cichocki N."/>
            <person name="Clum A."/>
            <person name="Culley D."/>
            <person name="Crous P.W."/>
            <person name="Fauchery L."/>
            <person name="Girlanda M."/>
            <person name="Hayes R."/>
            <person name="Keri Z."/>
            <person name="LaButti K."/>
            <person name="Lipzen A."/>
            <person name="Lombard V."/>
            <person name="Magnuson J."/>
            <person name="Maillard F."/>
            <person name="Morin E."/>
            <person name="Murat C."/>
            <person name="Nolan M."/>
            <person name="Ohm R."/>
            <person name="Pangilinan J."/>
            <person name="Pereira M."/>
            <person name="Perotto S."/>
            <person name="Peter M."/>
            <person name="Riley R."/>
            <person name="Sitrit Y."/>
            <person name="Stielow B."/>
            <person name="Szollosi G."/>
            <person name="Zifcakova L."/>
            <person name="Stursova M."/>
            <person name="Spatafora J.W."/>
            <person name="Tedersoo L."/>
            <person name="Vaario L.-M."/>
            <person name="Yamada A."/>
            <person name="Yan M."/>
            <person name="Wang P."/>
            <person name="Xu J."/>
            <person name="Bruns T."/>
            <person name="Baldrian P."/>
            <person name="Vilgalys R."/>
            <person name="Henrissat B."/>
            <person name="Grigoriev I.V."/>
            <person name="Hibbett D."/>
            <person name="Nagy L.G."/>
            <person name="Martin F.M."/>
        </authorList>
    </citation>
    <scope>NUCLEOTIDE SEQUENCE</scope>
    <source>
        <strain evidence="1">BED1</strain>
    </source>
</reference>
<protein>
    <submittedName>
        <fullName evidence="1">Uncharacterized protein</fullName>
    </submittedName>
</protein>
<dbReference type="Proteomes" id="UP001194468">
    <property type="component" value="Unassembled WGS sequence"/>
</dbReference>
<dbReference type="SUPFAM" id="SSF50370">
    <property type="entry name" value="Ricin B-like lectins"/>
    <property type="match status" value="1"/>
</dbReference>
<accession>A0AAD4BC08</accession>
<gene>
    <name evidence="1" type="ORF">L210DRAFT_3511752</name>
</gene>
<organism evidence="1 2">
    <name type="scientific">Boletus edulis BED1</name>
    <dbReference type="NCBI Taxonomy" id="1328754"/>
    <lineage>
        <taxon>Eukaryota</taxon>
        <taxon>Fungi</taxon>
        <taxon>Dikarya</taxon>
        <taxon>Basidiomycota</taxon>
        <taxon>Agaricomycotina</taxon>
        <taxon>Agaricomycetes</taxon>
        <taxon>Agaricomycetidae</taxon>
        <taxon>Boletales</taxon>
        <taxon>Boletineae</taxon>
        <taxon>Boletaceae</taxon>
        <taxon>Boletoideae</taxon>
        <taxon>Boletus</taxon>
    </lineage>
</organism>
<comment type="caution">
    <text evidence="1">The sequence shown here is derived from an EMBL/GenBank/DDBJ whole genome shotgun (WGS) entry which is preliminary data.</text>
</comment>